<evidence type="ECO:0000256" key="2">
    <source>
        <dbReference type="ARBA" id="ARBA00034247"/>
    </source>
</evidence>
<dbReference type="OrthoDB" id="9813903at2"/>
<keyword evidence="6" id="KW-1185">Reference proteome</keyword>
<sequence>MPSVRAKCRARRFRGTLRIATVTVRRHGVFAAASVGTCTVWPTVSSSMKRKLLSAGSFTGRLRLQNLAVVSAVVILCSGLLVLAWGTYRQASDAELALEALRATLLAMEKASAERGPANAVLGADLPLPDASVIALRNARDATNARLQALLTVLSSDRCGQCASSLRAVERARLDLAAASANVDLLVQRPRELRSDAAVRDAVERMVRVIADFTPVASSRIDVVSRGAPDALHYIILARLAADLREHAGQLGSHFTAALTTRQMLNEADQRTIERTLGRIDQLRDMIVSRVTEPPELGPGTLNALNAQYFGAGLHYVATVRTLAAQPRPPAITTAEFAAHYVPTMRAITDLRDSMLARAKHNVEARRANALRLLILTAVAEVILVLGIVFVLRNFRRTVVLPFEAAARFVDSLAQGNLDATVPGEDVPLKRPQISAVFDALRVLRLNAVELVQLRRERARLLGELEMTADTDALTGLMNWRALARQAQTLCAAATPGRVTLIKFDIDNFTQINAAWGHSVGDDVLSRVGAVCLNTAQPGDVVARLGADAFVVLARVLDESRARQFAELLRGRIEATALKLPNGEVLPLTASFGIAMADPMTFDAHGAPTGEPPNLSSLLSQAERQLHAARQARRHAID</sequence>
<gene>
    <name evidence="5" type="ORF">PCA31118_00952</name>
</gene>
<feature type="domain" description="GGDEF" evidence="4">
    <location>
        <begin position="497"/>
        <end position="638"/>
    </location>
</feature>
<dbReference type="SUPFAM" id="SSF55073">
    <property type="entry name" value="Nucleotide cyclase"/>
    <property type="match status" value="1"/>
</dbReference>
<dbReference type="EMBL" id="CABPSQ010000001">
    <property type="protein sequence ID" value="VVE62260.1"/>
    <property type="molecule type" value="Genomic_DNA"/>
</dbReference>
<dbReference type="GO" id="GO:0005886">
    <property type="term" value="C:plasma membrane"/>
    <property type="evidence" value="ECO:0007669"/>
    <property type="project" value="TreeGrafter"/>
</dbReference>
<dbReference type="Gene3D" id="3.30.70.270">
    <property type="match status" value="1"/>
</dbReference>
<proteinExistence type="predicted"/>
<keyword evidence="3" id="KW-1133">Transmembrane helix</keyword>
<dbReference type="GO" id="GO:0043709">
    <property type="term" value="P:cell adhesion involved in single-species biofilm formation"/>
    <property type="evidence" value="ECO:0007669"/>
    <property type="project" value="TreeGrafter"/>
</dbReference>
<dbReference type="NCBIfam" id="TIGR00254">
    <property type="entry name" value="GGDEF"/>
    <property type="match status" value="1"/>
</dbReference>
<keyword evidence="3" id="KW-0472">Membrane</keyword>
<evidence type="ECO:0000256" key="1">
    <source>
        <dbReference type="ARBA" id="ARBA00012528"/>
    </source>
</evidence>
<accession>A0A5E4ZQ22</accession>
<protein>
    <recommendedName>
        <fullName evidence="1">diguanylate cyclase</fullName>
        <ecNumber evidence="1">2.7.7.65</ecNumber>
    </recommendedName>
</protein>
<comment type="catalytic activity">
    <reaction evidence="2">
        <text>2 GTP = 3',3'-c-di-GMP + 2 diphosphate</text>
        <dbReference type="Rhea" id="RHEA:24898"/>
        <dbReference type="ChEBI" id="CHEBI:33019"/>
        <dbReference type="ChEBI" id="CHEBI:37565"/>
        <dbReference type="ChEBI" id="CHEBI:58805"/>
        <dbReference type="EC" id="2.7.7.65"/>
    </reaction>
</comment>
<dbReference type="CDD" id="cd01949">
    <property type="entry name" value="GGDEF"/>
    <property type="match status" value="1"/>
</dbReference>
<dbReference type="PANTHER" id="PTHR45138:SF9">
    <property type="entry name" value="DIGUANYLATE CYCLASE DGCM-RELATED"/>
    <property type="match status" value="1"/>
</dbReference>
<dbReference type="SMART" id="SM00267">
    <property type="entry name" value="GGDEF"/>
    <property type="match status" value="1"/>
</dbReference>
<dbReference type="InterPro" id="IPR043128">
    <property type="entry name" value="Rev_trsase/Diguanyl_cyclase"/>
</dbReference>
<feature type="transmembrane region" description="Helical" evidence="3">
    <location>
        <begin position="370"/>
        <end position="392"/>
    </location>
</feature>
<name>A0A5E4ZQ22_9BURK</name>
<dbReference type="InterPro" id="IPR050469">
    <property type="entry name" value="Diguanylate_Cyclase"/>
</dbReference>
<feature type="transmembrane region" description="Helical" evidence="3">
    <location>
        <begin position="67"/>
        <end position="88"/>
    </location>
</feature>
<dbReference type="AlphaFoldDB" id="A0A5E4ZQ22"/>
<dbReference type="GO" id="GO:0052621">
    <property type="term" value="F:diguanylate cyclase activity"/>
    <property type="evidence" value="ECO:0007669"/>
    <property type="project" value="UniProtKB-EC"/>
</dbReference>
<dbReference type="Pfam" id="PF00990">
    <property type="entry name" value="GGDEF"/>
    <property type="match status" value="1"/>
</dbReference>
<dbReference type="PANTHER" id="PTHR45138">
    <property type="entry name" value="REGULATORY COMPONENTS OF SENSORY TRANSDUCTION SYSTEM"/>
    <property type="match status" value="1"/>
</dbReference>
<keyword evidence="3" id="KW-0812">Transmembrane</keyword>
<dbReference type="PROSITE" id="PS50887">
    <property type="entry name" value="GGDEF"/>
    <property type="match status" value="1"/>
</dbReference>
<dbReference type="InterPro" id="IPR029787">
    <property type="entry name" value="Nucleotide_cyclase"/>
</dbReference>
<evidence type="ECO:0000256" key="3">
    <source>
        <dbReference type="SAM" id="Phobius"/>
    </source>
</evidence>
<dbReference type="EC" id="2.7.7.65" evidence="1"/>
<reference evidence="5 6" key="1">
    <citation type="submission" date="2019-08" db="EMBL/GenBank/DDBJ databases">
        <authorList>
            <person name="Peeters C."/>
        </authorList>
    </citation>
    <scope>NUCLEOTIDE SEQUENCE [LARGE SCALE GENOMIC DNA]</scope>
    <source>
        <strain evidence="5 6">LMG 31118</strain>
    </source>
</reference>
<evidence type="ECO:0000313" key="6">
    <source>
        <dbReference type="Proteomes" id="UP000414136"/>
    </source>
</evidence>
<dbReference type="InterPro" id="IPR000160">
    <property type="entry name" value="GGDEF_dom"/>
</dbReference>
<evidence type="ECO:0000259" key="4">
    <source>
        <dbReference type="PROSITE" id="PS50887"/>
    </source>
</evidence>
<evidence type="ECO:0000313" key="5">
    <source>
        <dbReference type="EMBL" id="VVE62260.1"/>
    </source>
</evidence>
<dbReference type="GO" id="GO:1902201">
    <property type="term" value="P:negative regulation of bacterial-type flagellum-dependent cell motility"/>
    <property type="evidence" value="ECO:0007669"/>
    <property type="project" value="TreeGrafter"/>
</dbReference>
<dbReference type="Proteomes" id="UP000414136">
    <property type="component" value="Unassembled WGS sequence"/>
</dbReference>
<organism evidence="5 6">
    <name type="scientific">Pandoraea captiosa</name>
    <dbReference type="NCBI Taxonomy" id="2508302"/>
    <lineage>
        <taxon>Bacteria</taxon>
        <taxon>Pseudomonadati</taxon>
        <taxon>Pseudomonadota</taxon>
        <taxon>Betaproteobacteria</taxon>
        <taxon>Burkholderiales</taxon>
        <taxon>Burkholderiaceae</taxon>
        <taxon>Pandoraea</taxon>
    </lineage>
</organism>